<accession>A0ACB9KF58</accession>
<proteinExistence type="predicted"/>
<reference evidence="1 2" key="1">
    <citation type="journal article" date="2022" name="DNA Res.">
        <title>Chromosomal-level genome assembly of the orchid tree Bauhinia variegata (Leguminosae; Cercidoideae) supports the allotetraploid origin hypothesis of Bauhinia.</title>
        <authorList>
            <person name="Zhong Y."/>
            <person name="Chen Y."/>
            <person name="Zheng D."/>
            <person name="Pang J."/>
            <person name="Liu Y."/>
            <person name="Luo S."/>
            <person name="Meng S."/>
            <person name="Qian L."/>
            <person name="Wei D."/>
            <person name="Dai S."/>
            <person name="Zhou R."/>
        </authorList>
    </citation>
    <scope>NUCLEOTIDE SEQUENCE [LARGE SCALE GENOMIC DNA]</scope>
    <source>
        <strain evidence="1">BV-YZ2020</strain>
    </source>
</reference>
<protein>
    <submittedName>
        <fullName evidence="1">Uncharacterized protein</fullName>
    </submittedName>
</protein>
<dbReference type="EMBL" id="CM039439">
    <property type="protein sequence ID" value="KAI4295813.1"/>
    <property type="molecule type" value="Genomic_DNA"/>
</dbReference>
<keyword evidence="2" id="KW-1185">Reference proteome</keyword>
<name>A0ACB9KF58_BAUVA</name>
<evidence type="ECO:0000313" key="1">
    <source>
        <dbReference type="EMBL" id="KAI4295813.1"/>
    </source>
</evidence>
<gene>
    <name evidence="1" type="ORF">L6164_035817</name>
</gene>
<comment type="caution">
    <text evidence="1">The sequence shown here is derived from an EMBL/GenBank/DDBJ whole genome shotgun (WGS) entry which is preliminary data.</text>
</comment>
<organism evidence="1 2">
    <name type="scientific">Bauhinia variegata</name>
    <name type="common">Purple orchid tree</name>
    <name type="synonym">Phanera variegata</name>
    <dbReference type="NCBI Taxonomy" id="167791"/>
    <lineage>
        <taxon>Eukaryota</taxon>
        <taxon>Viridiplantae</taxon>
        <taxon>Streptophyta</taxon>
        <taxon>Embryophyta</taxon>
        <taxon>Tracheophyta</taxon>
        <taxon>Spermatophyta</taxon>
        <taxon>Magnoliopsida</taxon>
        <taxon>eudicotyledons</taxon>
        <taxon>Gunneridae</taxon>
        <taxon>Pentapetalae</taxon>
        <taxon>rosids</taxon>
        <taxon>fabids</taxon>
        <taxon>Fabales</taxon>
        <taxon>Fabaceae</taxon>
        <taxon>Cercidoideae</taxon>
        <taxon>Cercideae</taxon>
        <taxon>Bauhiniinae</taxon>
        <taxon>Bauhinia</taxon>
    </lineage>
</organism>
<sequence>MAHRSKELLHLEHKNSSISSLESALLVCKKDSSTQSKKRAPDGSSLTNPVPQSQLFGKVEDFLGVISEANRRLELDAKDNPKNYDIEELTGNESNVIEMDLMLGVADLHTPDAVAAAESAVSNCQPVIPLSCDSSETDSDESSGDEDNGDGESSDEVEDDSDEDGKKSSPLDKRPISGKGNTHCKQKGNRHSKKRPKIVEL</sequence>
<evidence type="ECO:0000313" key="2">
    <source>
        <dbReference type="Proteomes" id="UP000828941"/>
    </source>
</evidence>
<dbReference type="Proteomes" id="UP000828941">
    <property type="component" value="Chromosome 14"/>
</dbReference>